<keyword evidence="6" id="KW-0472">Membrane</keyword>
<dbReference type="EC" id="2.7.13.3" evidence="2"/>
<dbReference type="AlphaFoldDB" id="W8S513"/>
<feature type="compositionally biased region" description="Basic and acidic residues" evidence="5">
    <location>
        <begin position="678"/>
        <end position="687"/>
    </location>
</feature>
<dbReference type="PROSITE" id="PS50110">
    <property type="entry name" value="RESPONSE_REGULATORY"/>
    <property type="match status" value="1"/>
</dbReference>
<dbReference type="InterPro" id="IPR036097">
    <property type="entry name" value="HisK_dim/P_sf"/>
</dbReference>
<dbReference type="SMART" id="SM00387">
    <property type="entry name" value="HATPase_c"/>
    <property type="match status" value="1"/>
</dbReference>
<dbReference type="SMART" id="SM00448">
    <property type="entry name" value="REC"/>
    <property type="match status" value="1"/>
</dbReference>
<dbReference type="PANTHER" id="PTHR43065:SF42">
    <property type="entry name" value="TWO-COMPONENT SENSOR PPRA"/>
    <property type="match status" value="1"/>
</dbReference>
<dbReference type="Pfam" id="PF00072">
    <property type="entry name" value="Response_reg"/>
    <property type="match status" value="1"/>
</dbReference>
<keyword evidence="3 4" id="KW-0597">Phosphoprotein</keyword>
<dbReference type="CDD" id="cd00130">
    <property type="entry name" value="PAS"/>
    <property type="match status" value="1"/>
</dbReference>
<dbReference type="Pfam" id="PF02518">
    <property type="entry name" value="HATPase_c"/>
    <property type="match status" value="1"/>
</dbReference>
<dbReference type="SUPFAM" id="SSF55785">
    <property type="entry name" value="PYP-like sensor domain (PAS domain)"/>
    <property type="match status" value="1"/>
</dbReference>
<protein>
    <recommendedName>
        <fullName evidence="2">histidine kinase</fullName>
        <ecNumber evidence="2">2.7.13.3</ecNumber>
    </recommendedName>
</protein>
<feature type="region of interest" description="Disordered" evidence="5">
    <location>
        <begin position="667"/>
        <end position="722"/>
    </location>
</feature>
<dbReference type="PATRIC" id="fig|1294273.3.peg.3002"/>
<dbReference type="PROSITE" id="PS50109">
    <property type="entry name" value="HIS_KIN"/>
    <property type="match status" value="1"/>
</dbReference>
<dbReference type="eggNOG" id="COG4191">
    <property type="taxonomic scope" value="Bacteria"/>
</dbReference>
<dbReference type="Gene3D" id="1.10.287.130">
    <property type="match status" value="1"/>
</dbReference>
<gene>
    <name evidence="10" type="ORF">roselon_03041</name>
</gene>
<feature type="transmembrane region" description="Helical" evidence="6">
    <location>
        <begin position="39"/>
        <end position="56"/>
    </location>
</feature>
<dbReference type="SUPFAM" id="SSF47384">
    <property type="entry name" value="Homodimeric domain of signal transducing histidine kinase"/>
    <property type="match status" value="1"/>
</dbReference>
<dbReference type="InterPro" id="IPR001789">
    <property type="entry name" value="Sig_transdc_resp-reg_receiver"/>
</dbReference>
<feature type="domain" description="PAS" evidence="9">
    <location>
        <begin position="285"/>
        <end position="327"/>
    </location>
</feature>
<accession>W8S513</accession>
<dbReference type="Pfam" id="PF00512">
    <property type="entry name" value="HisKA"/>
    <property type="match status" value="1"/>
</dbReference>
<dbReference type="Pfam" id="PF13188">
    <property type="entry name" value="PAS_8"/>
    <property type="match status" value="1"/>
</dbReference>
<evidence type="ECO:0000256" key="2">
    <source>
        <dbReference type="ARBA" id="ARBA00012438"/>
    </source>
</evidence>
<evidence type="ECO:0000256" key="3">
    <source>
        <dbReference type="ARBA" id="ARBA00022553"/>
    </source>
</evidence>
<dbReference type="Gene3D" id="3.30.565.10">
    <property type="entry name" value="Histidine kinase-like ATPase, C-terminal domain"/>
    <property type="match status" value="1"/>
</dbReference>
<evidence type="ECO:0000313" key="10">
    <source>
        <dbReference type="EMBL" id="AHM05317.1"/>
    </source>
</evidence>
<dbReference type="InterPro" id="IPR036890">
    <property type="entry name" value="HATPase_C_sf"/>
</dbReference>
<dbReference type="PROSITE" id="PS50112">
    <property type="entry name" value="PAS"/>
    <property type="match status" value="1"/>
</dbReference>
<dbReference type="GO" id="GO:0000155">
    <property type="term" value="F:phosphorelay sensor kinase activity"/>
    <property type="evidence" value="ECO:0007669"/>
    <property type="project" value="InterPro"/>
</dbReference>
<keyword evidence="10" id="KW-0808">Transferase</keyword>
<evidence type="ECO:0000256" key="4">
    <source>
        <dbReference type="PROSITE-ProRule" id="PRU00169"/>
    </source>
</evidence>
<evidence type="ECO:0000259" key="8">
    <source>
        <dbReference type="PROSITE" id="PS50110"/>
    </source>
</evidence>
<sequence length="843" mass="90522">MEAEGSDKAQGGRLAARPADGPRPRRLAGPVVGIARQPALILVLGCIAAVAAWLAPRAAQQFALLAVAGGLFSVSAVLLIHDAFLRYRRRSDLRLAMRLSQHDPSPCVLADPSGAIVIGNPAAERRLALRVGQPVAQAVTALVPNASAVTFRLVSGLARRPSCSETVITPRGPVRLSVQQVPGGALWRVDDLAETATRAGAGIGLPMMIVSQNDTILTMNEAMREVLGARATRLEDLFPALPLVAGRRTRMRGAEGLIEVIPIVVNARDGRREIYTVPGLAEPPAASVAARAFEALPVALLHIGSEGQVLAWNPHAQTLLGVSPQDLGPLSHFVEGLGRPVQDWVSDTLAERVKPRPEVVRARRRDDECFLQISLSRITDATGPSLLAVLHDATELKTLEQQFVQSQKMQAIGELAGGIAHDFNNLLTAITGYCDLLLLRHDQGDPDYGDLVQINQNANRAASLVGQLLAFSRKQTLEPEVLDLRDTMGELTHLLNRLVGEKVTLTLSHDPGLLPVRVDRRQLDQVLMNLVVNARDAMAEGGEIRVETRVVRLGEPLHRDQAIVPIGQYVTIRVRDQGHGIPPDKLDRIFEPFFTTKRVGEGTGLGLSMAYGIIKQTGGYIFVDSVVNAGTTFTIYIPAYDLPDSAASAVPEPDSAERIAERLAAETAAAAPRIAPPAHDDAPHADAPDDPACDRPAPQPSQPAAEAQASPPPPAAPAQSDPGDRVVLLVEDEAPVRAFASRALRLRGYTVLEAESAEDALAVLDRTEHEIDLFVTDVVMPGRDGPSWVREALGAYPDVKVVFVSGYSEDAIDEMSMGIPNSVFLPKPFTLSELTETVRRQLP</sequence>
<dbReference type="PRINTS" id="PR00344">
    <property type="entry name" value="BCTRLSENSOR"/>
</dbReference>
<dbReference type="InterPro" id="IPR003661">
    <property type="entry name" value="HisK_dim/P_dom"/>
</dbReference>
<evidence type="ECO:0000313" key="11">
    <source>
        <dbReference type="Proteomes" id="UP000019593"/>
    </source>
</evidence>
<feature type="compositionally biased region" description="Low complexity" evidence="5">
    <location>
        <begin position="667"/>
        <end position="677"/>
    </location>
</feature>
<organism evidence="10 11">
    <name type="scientific">Roseicyclus elongatus DSM 19469</name>
    <dbReference type="NCBI Taxonomy" id="1294273"/>
    <lineage>
        <taxon>Bacteria</taxon>
        <taxon>Pseudomonadati</taxon>
        <taxon>Pseudomonadota</taxon>
        <taxon>Alphaproteobacteria</taxon>
        <taxon>Rhodobacterales</taxon>
        <taxon>Roseobacteraceae</taxon>
        <taxon>Roseicyclus</taxon>
    </lineage>
</organism>
<dbReference type="InterPro" id="IPR000014">
    <property type="entry name" value="PAS"/>
</dbReference>
<dbReference type="Proteomes" id="UP000019593">
    <property type="component" value="Chromosome"/>
</dbReference>
<keyword evidence="11" id="KW-1185">Reference proteome</keyword>
<proteinExistence type="predicted"/>
<dbReference type="Gene3D" id="3.30.450.20">
    <property type="entry name" value="PAS domain"/>
    <property type="match status" value="1"/>
</dbReference>
<evidence type="ECO:0000256" key="6">
    <source>
        <dbReference type="SAM" id="Phobius"/>
    </source>
</evidence>
<evidence type="ECO:0000259" key="9">
    <source>
        <dbReference type="PROSITE" id="PS50112"/>
    </source>
</evidence>
<feature type="domain" description="Response regulatory" evidence="8">
    <location>
        <begin position="726"/>
        <end position="842"/>
    </location>
</feature>
<dbReference type="CDD" id="cd00082">
    <property type="entry name" value="HisKA"/>
    <property type="match status" value="1"/>
</dbReference>
<dbReference type="InterPro" id="IPR035965">
    <property type="entry name" value="PAS-like_dom_sf"/>
</dbReference>
<dbReference type="EMBL" id="CP004372">
    <property type="protein sequence ID" value="AHM05317.1"/>
    <property type="molecule type" value="Genomic_DNA"/>
</dbReference>
<dbReference type="InterPro" id="IPR004358">
    <property type="entry name" value="Sig_transdc_His_kin-like_C"/>
</dbReference>
<dbReference type="SUPFAM" id="SSF55874">
    <property type="entry name" value="ATPase domain of HSP90 chaperone/DNA topoisomerase II/histidine kinase"/>
    <property type="match status" value="1"/>
</dbReference>
<name>W8S513_9RHOB</name>
<feature type="modified residue" description="4-aspartylphosphate" evidence="4">
    <location>
        <position position="777"/>
    </location>
</feature>
<dbReference type="KEGG" id="red:roselon_03041"/>
<keyword evidence="6" id="KW-1133">Transmembrane helix</keyword>
<feature type="domain" description="Histidine kinase" evidence="7">
    <location>
        <begin position="418"/>
        <end position="641"/>
    </location>
</feature>
<reference evidence="10 11" key="1">
    <citation type="submission" date="2013-03" db="EMBL/GenBank/DDBJ databases">
        <authorList>
            <person name="Fiebig A."/>
            <person name="Goeker M."/>
            <person name="Klenk H.-P.P."/>
        </authorList>
    </citation>
    <scope>NUCLEOTIDE SEQUENCE [LARGE SCALE GENOMIC DNA]</scope>
    <source>
        <strain evidence="11">DSM 19469</strain>
    </source>
</reference>
<dbReference type="HOGENOM" id="CLU_000445_114_51_5"/>
<keyword evidence="10" id="KW-0418">Kinase</keyword>
<keyword evidence="6" id="KW-0812">Transmembrane</keyword>
<dbReference type="FunFam" id="1.10.287.130:FF:000037">
    <property type="entry name" value="Hybrid sensor histidine kinase/response regulator"/>
    <property type="match status" value="1"/>
</dbReference>
<dbReference type="InterPro" id="IPR005467">
    <property type="entry name" value="His_kinase_dom"/>
</dbReference>
<feature type="region of interest" description="Disordered" evidence="5">
    <location>
        <begin position="1"/>
        <end position="22"/>
    </location>
</feature>
<dbReference type="SMART" id="SM00388">
    <property type="entry name" value="HisKA"/>
    <property type="match status" value="1"/>
</dbReference>
<dbReference type="Gene3D" id="3.40.50.2300">
    <property type="match status" value="1"/>
</dbReference>
<evidence type="ECO:0000256" key="1">
    <source>
        <dbReference type="ARBA" id="ARBA00000085"/>
    </source>
</evidence>
<dbReference type="STRING" id="1294273.roselon_03041"/>
<dbReference type="NCBIfam" id="TIGR00229">
    <property type="entry name" value="sensory_box"/>
    <property type="match status" value="1"/>
</dbReference>
<dbReference type="PANTHER" id="PTHR43065">
    <property type="entry name" value="SENSOR HISTIDINE KINASE"/>
    <property type="match status" value="1"/>
</dbReference>
<feature type="transmembrane region" description="Helical" evidence="6">
    <location>
        <begin position="62"/>
        <end position="85"/>
    </location>
</feature>
<dbReference type="InterPro" id="IPR003594">
    <property type="entry name" value="HATPase_dom"/>
</dbReference>
<evidence type="ECO:0000259" key="7">
    <source>
        <dbReference type="PROSITE" id="PS50109"/>
    </source>
</evidence>
<evidence type="ECO:0000256" key="5">
    <source>
        <dbReference type="SAM" id="MobiDB-lite"/>
    </source>
</evidence>
<dbReference type="SUPFAM" id="SSF52172">
    <property type="entry name" value="CheY-like"/>
    <property type="match status" value="1"/>
</dbReference>
<dbReference type="InterPro" id="IPR011006">
    <property type="entry name" value="CheY-like_superfamily"/>
</dbReference>
<comment type="catalytic activity">
    <reaction evidence="1">
        <text>ATP + protein L-histidine = ADP + protein N-phospho-L-histidine.</text>
        <dbReference type="EC" id="2.7.13.3"/>
    </reaction>
</comment>
<dbReference type="eggNOG" id="COG0784">
    <property type="taxonomic scope" value="Bacteria"/>
</dbReference>